<evidence type="ECO:0000313" key="2">
    <source>
        <dbReference type="EMBL" id="CAH2091720.1"/>
    </source>
</evidence>
<feature type="signal peptide" evidence="1">
    <location>
        <begin position="1"/>
        <end position="24"/>
    </location>
</feature>
<evidence type="ECO:0000313" key="3">
    <source>
        <dbReference type="Proteomes" id="UP001153954"/>
    </source>
</evidence>
<proteinExistence type="predicted"/>
<dbReference type="Proteomes" id="UP001153954">
    <property type="component" value="Unassembled WGS sequence"/>
</dbReference>
<comment type="caution">
    <text evidence="2">The sequence shown here is derived from an EMBL/GenBank/DDBJ whole genome shotgun (WGS) entry which is preliminary data.</text>
</comment>
<reference evidence="2" key="1">
    <citation type="submission" date="2022-03" db="EMBL/GenBank/DDBJ databases">
        <authorList>
            <person name="Tunstrom K."/>
        </authorList>
    </citation>
    <scope>NUCLEOTIDE SEQUENCE</scope>
</reference>
<gene>
    <name evidence="2" type="ORF">EEDITHA_LOCUS7558</name>
</gene>
<accession>A0AAU9TXB3</accession>
<evidence type="ECO:0000256" key="1">
    <source>
        <dbReference type="SAM" id="SignalP"/>
    </source>
</evidence>
<organism evidence="2 3">
    <name type="scientific">Euphydryas editha</name>
    <name type="common">Edith's checkerspot</name>
    <dbReference type="NCBI Taxonomy" id="104508"/>
    <lineage>
        <taxon>Eukaryota</taxon>
        <taxon>Metazoa</taxon>
        <taxon>Ecdysozoa</taxon>
        <taxon>Arthropoda</taxon>
        <taxon>Hexapoda</taxon>
        <taxon>Insecta</taxon>
        <taxon>Pterygota</taxon>
        <taxon>Neoptera</taxon>
        <taxon>Endopterygota</taxon>
        <taxon>Lepidoptera</taxon>
        <taxon>Glossata</taxon>
        <taxon>Ditrysia</taxon>
        <taxon>Papilionoidea</taxon>
        <taxon>Nymphalidae</taxon>
        <taxon>Nymphalinae</taxon>
        <taxon>Euphydryas</taxon>
    </lineage>
</organism>
<keyword evidence="1" id="KW-0732">Signal</keyword>
<name>A0AAU9TXB3_EUPED</name>
<feature type="chain" id="PRO_5043998325" description="Defensin" evidence="1">
    <location>
        <begin position="25"/>
        <end position="96"/>
    </location>
</feature>
<sequence>MAIKTISLFFAVLAAFLLAQTISCVEENDQNGVQSDLLFIENPNTDPAVISPAQALLDSPTRNRVCNAATCQRLCRSLNFRFGRCNRNRVCVCSNS</sequence>
<evidence type="ECO:0008006" key="4">
    <source>
        <dbReference type="Google" id="ProtNLM"/>
    </source>
</evidence>
<dbReference type="EMBL" id="CAKOGL010000011">
    <property type="protein sequence ID" value="CAH2091720.1"/>
    <property type="molecule type" value="Genomic_DNA"/>
</dbReference>
<keyword evidence="3" id="KW-1185">Reference proteome</keyword>
<protein>
    <recommendedName>
        <fullName evidence="4">Defensin</fullName>
    </recommendedName>
</protein>
<dbReference type="AlphaFoldDB" id="A0AAU9TXB3"/>